<gene>
    <name evidence="4" type="ORF">Metlim_0533</name>
</gene>
<dbReference type="EMBL" id="CM001436">
    <property type="protein sequence ID" value="EHQ34668.1"/>
    <property type="molecule type" value="Genomic_DNA"/>
</dbReference>
<evidence type="ECO:0000313" key="4">
    <source>
        <dbReference type="EMBL" id="EHQ34668.1"/>
    </source>
</evidence>
<sequence length="277" mass="30865">MSINRIYSDNAGLKEVLIVENDDVIASLIERFLNQKDYLVIDKVSKGEDAIKKAIRHLPKIIIMDVNLDGNINGITATKYITSLFNIPVIFISGDNIMKLPDDVASAGAACLLSKPFGAGDLCVNIEIALKNDALLKKSNNFAYNKTGILACQSISELDAYFLLDDMGRIIFMNPYAEHLINQDESRVLMNSINKFILFYDTKTHEPILDTYMNVVRESILFGGKTNIAIKTTKNGYKHASVRSMVVNDPFGNKVGTFFKIHFKSKGEIDVTGSKKR</sequence>
<dbReference type="Gene3D" id="3.30.450.20">
    <property type="entry name" value="PAS domain"/>
    <property type="match status" value="1"/>
</dbReference>
<dbReference type="SMART" id="SM00448">
    <property type="entry name" value="REC"/>
    <property type="match status" value="1"/>
</dbReference>
<reference evidence="4 5" key="1">
    <citation type="submission" date="2011-10" db="EMBL/GenBank/DDBJ databases">
        <title>The Improved High-Quality Draft genome of Methanoplanus limicola DSM 2279.</title>
        <authorList>
            <consortium name="US DOE Joint Genome Institute (JGI-PGF)"/>
            <person name="Lucas S."/>
            <person name="Copeland A."/>
            <person name="Lapidus A."/>
            <person name="Glavina del Rio T."/>
            <person name="Dalin E."/>
            <person name="Tice H."/>
            <person name="Bruce D."/>
            <person name="Goodwin L."/>
            <person name="Pitluck S."/>
            <person name="Peters L."/>
            <person name="Mikhailova N."/>
            <person name="Lu M."/>
            <person name="Kyrpides N."/>
            <person name="Mavromatis K."/>
            <person name="Ivanova N."/>
            <person name="Markowitz V."/>
            <person name="Cheng J.-F."/>
            <person name="Hugenholtz P."/>
            <person name="Woyke T."/>
            <person name="Wu D."/>
            <person name="Wirth R."/>
            <person name="Brambilla E.-M."/>
            <person name="Klenk H.-P."/>
            <person name="Eisen J.A."/>
        </authorList>
    </citation>
    <scope>NUCLEOTIDE SEQUENCE [LARGE SCALE GENOMIC DNA]</scope>
    <source>
        <strain evidence="4 5">DSM 2279</strain>
    </source>
</reference>
<dbReference type="Gene3D" id="3.40.50.2300">
    <property type="match status" value="1"/>
</dbReference>
<dbReference type="InterPro" id="IPR001789">
    <property type="entry name" value="Sig_transdc_resp-reg_receiver"/>
</dbReference>
<dbReference type="PANTHER" id="PTHR44591">
    <property type="entry name" value="STRESS RESPONSE REGULATOR PROTEIN 1"/>
    <property type="match status" value="1"/>
</dbReference>
<dbReference type="Proteomes" id="UP000005741">
    <property type="component" value="Chromosome"/>
</dbReference>
<dbReference type="PROSITE" id="PS50110">
    <property type="entry name" value="RESPONSE_REGULATORY"/>
    <property type="match status" value="1"/>
</dbReference>
<dbReference type="HOGENOM" id="CLU_000445_14_0_2"/>
<evidence type="ECO:0000259" key="3">
    <source>
        <dbReference type="PROSITE" id="PS50110"/>
    </source>
</evidence>
<keyword evidence="1 2" id="KW-0597">Phosphoprotein</keyword>
<name>H1Z2D9_9EURY</name>
<dbReference type="PANTHER" id="PTHR44591:SF23">
    <property type="entry name" value="CHEY SUBFAMILY"/>
    <property type="match status" value="1"/>
</dbReference>
<dbReference type="STRING" id="937775.Metlim_0533"/>
<protein>
    <submittedName>
        <fullName evidence="4">Response regulator receiver protein</fullName>
    </submittedName>
</protein>
<feature type="domain" description="Response regulatory" evidence="3">
    <location>
        <begin position="15"/>
        <end position="130"/>
    </location>
</feature>
<dbReference type="SUPFAM" id="SSF52172">
    <property type="entry name" value="CheY-like"/>
    <property type="match status" value="1"/>
</dbReference>
<proteinExistence type="predicted"/>
<dbReference type="InterPro" id="IPR011006">
    <property type="entry name" value="CheY-like_superfamily"/>
</dbReference>
<dbReference type="Pfam" id="PF00072">
    <property type="entry name" value="Response_reg"/>
    <property type="match status" value="1"/>
</dbReference>
<evidence type="ECO:0000256" key="1">
    <source>
        <dbReference type="ARBA" id="ARBA00022553"/>
    </source>
</evidence>
<dbReference type="GO" id="GO:0000160">
    <property type="term" value="P:phosphorelay signal transduction system"/>
    <property type="evidence" value="ECO:0007669"/>
    <property type="project" value="InterPro"/>
</dbReference>
<dbReference type="AlphaFoldDB" id="H1Z2D9"/>
<evidence type="ECO:0000313" key="5">
    <source>
        <dbReference type="Proteomes" id="UP000005741"/>
    </source>
</evidence>
<feature type="modified residue" description="4-aspartylphosphate" evidence="2">
    <location>
        <position position="65"/>
    </location>
</feature>
<organism evidence="4 5">
    <name type="scientific">Methanoplanus limicola DSM 2279</name>
    <dbReference type="NCBI Taxonomy" id="937775"/>
    <lineage>
        <taxon>Archaea</taxon>
        <taxon>Methanobacteriati</taxon>
        <taxon>Methanobacteriota</taxon>
        <taxon>Stenosarchaea group</taxon>
        <taxon>Methanomicrobia</taxon>
        <taxon>Methanomicrobiales</taxon>
        <taxon>Methanomicrobiaceae</taxon>
        <taxon>Methanoplanus</taxon>
    </lineage>
</organism>
<keyword evidence="5" id="KW-1185">Reference proteome</keyword>
<dbReference type="InParanoid" id="H1Z2D9"/>
<accession>H1Z2D9</accession>
<evidence type="ECO:0000256" key="2">
    <source>
        <dbReference type="PROSITE-ProRule" id="PRU00169"/>
    </source>
</evidence>
<dbReference type="InterPro" id="IPR050595">
    <property type="entry name" value="Bact_response_regulator"/>
</dbReference>